<dbReference type="InterPro" id="IPR003313">
    <property type="entry name" value="AraC-bd"/>
</dbReference>
<dbReference type="GO" id="GO:0043565">
    <property type="term" value="F:sequence-specific DNA binding"/>
    <property type="evidence" value="ECO:0007669"/>
    <property type="project" value="InterPro"/>
</dbReference>
<evidence type="ECO:0000256" key="1">
    <source>
        <dbReference type="ARBA" id="ARBA00022491"/>
    </source>
</evidence>
<organism evidence="6 7">
    <name type="scientific">Photobacterium sanctipauli</name>
    <dbReference type="NCBI Taxonomy" id="1342794"/>
    <lineage>
        <taxon>Bacteria</taxon>
        <taxon>Pseudomonadati</taxon>
        <taxon>Pseudomonadota</taxon>
        <taxon>Gammaproteobacteria</taxon>
        <taxon>Vibrionales</taxon>
        <taxon>Vibrionaceae</taxon>
        <taxon>Photobacterium</taxon>
    </lineage>
</organism>
<dbReference type="PANTHER" id="PTHR11019:SF159">
    <property type="entry name" value="TRANSCRIPTIONAL REGULATOR-RELATED"/>
    <property type="match status" value="1"/>
</dbReference>
<dbReference type="Gene3D" id="2.60.120.10">
    <property type="entry name" value="Jelly Rolls"/>
    <property type="match status" value="1"/>
</dbReference>
<evidence type="ECO:0000259" key="5">
    <source>
        <dbReference type="PROSITE" id="PS01124"/>
    </source>
</evidence>
<keyword evidence="1" id="KW-0678">Repressor</keyword>
<evidence type="ECO:0000256" key="2">
    <source>
        <dbReference type="ARBA" id="ARBA00023015"/>
    </source>
</evidence>
<dbReference type="PROSITE" id="PS00041">
    <property type="entry name" value="HTH_ARAC_FAMILY_1"/>
    <property type="match status" value="1"/>
</dbReference>
<dbReference type="SUPFAM" id="SSF46689">
    <property type="entry name" value="Homeodomain-like"/>
    <property type="match status" value="1"/>
</dbReference>
<gene>
    <name evidence="6" type="ORF">C9I98_18660</name>
</gene>
<dbReference type="InterPro" id="IPR014710">
    <property type="entry name" value="RmlC-like_jellyroll"/>
</dbReference>
<dbReference type="CDD" id="cd06124">
    <property type="entry name" value="cupin_NimR-like_N"/>
    <property type="match status" value="1"/>
</dbReference>
<dbReference type="AlphaFoldDB" id="A0A2T3NP98"/>
<dbReference type="FunFam" id="1.10.10.60:FF:000132">
    <property type="entry name" value="AraC family transcriptional regulator"/>
    <property type="match status" value="1"/>
</dbReference>
<accession>A0A2T3NP98</accession>
<keyword evidence="2" id="KW-0805">Transcription regulation</keyword>
<dbReference type="Proteomes" id="UP000241771">
    <property type="component" value="Unassembled WGS sequence"/>
</dbReference>
<evidence type="ECO:0000256" key="3">
    <source>
        <dbReference type="ARBA" id="ARBA00023125"/>
    </source>
</evidence>
<dbReference type="SMART" id="SM00342">
    <property type="entry name" value="HTH_ARAC"/>
    <property type="match status" value="1"/>
</dbReference>
<dbReference type="Pfam" id="PF02311">
    <property type="entry name" value="AraC_binding"/>
    <property type="match status" value="1"/>
</dbReference>
<dbReference type="InterPro" id="IPR018062">
    <property type="entry name" value="HTH_AraC-typ_CS"/>
</dbReference>
<evidence type="ECO:0000313" key="7">
    <source>
        <dbReference type="Proteomes" id="UP000241771"/>
    </source>
</evidence>
<evidence type="ECO:0000256" key="4">
    <source>
        <dbReference type="ARBA" id="ARBA00023163"/>
    </source>
</evidence>
<feature type="domain" description="HTH araC/xylS-type" evidence="5">
    <location>
        <begin position="156"/>
        <end position="256"/>
    </location>
</feature>
<sequence length="258" mass="28540">MAVIDGSTPFNADSIDNDVVGIAATIGAHDSGMHNHQKGQLLFAASGCMTISLQGAKSILPPTRAAWIPAGVNHYAKMSNVVAYRSLYFDSTLCHSLPDKVTIFTINPLLRELIERMAFWPWDKPKQEQTNTLALFIEEIQSAQQVPMTLPFPQDRRLHKWLAGIIDESVLPPPLKDVASQVGASEKTISRIFNREAGMPYQSWRQQWRLFIAIKLLSEGASVADIASQLAFSSDSAFIAFFRQHTGATPGKYLEPNN</sequence>
<name>A0A2T3NP98_9GAMM</name>
<dbReference type="InterPro" id="IPR018060">
    <property type="entry name" value="HTH_AraC"/>
</dbReference>
<keyword evidence="7" id="KW-1185">Reference proteome</keyword>
<dbReference type="RefSeq" id="WP_107272325.1">
    <property type="nucleotide sequence ID" value="NZ_PYMA01000013.1"/>
</dbReference>
<comment type="caution">
    <text evidence="6">The sequence shown here is derived from an EMBL/GenBank/DDBJ whole genome shotgun (WGS) entry which is preliminary data.</text>
</comment>
<protein>
    <submittedName>
        <fullName evidence="6">AraC family transcriptional regulator</fullName>
    </submittedName>
</protein>
<evidence type="ECO:0000313" key="6">
    <source>
        <dbReference type="EMBL" id="PSW18106.1"/>
    </source>
</evidence>
<dbReference type="Pfam" id="PF12833">
    <property type="entry name" value="HTH_18"/>
    <property type="match status" value="1"/>
</dbReference>
<reference evidence="6 7" key="1">
    <citation type="submission" date="2018-01" db="EMBL/GenBank/DDBJ databases">
        <title>Whole genome sequencing of Histamine producing bacteria.</title>
        <authorList>
            <person name="Butler K."/>
        </authorList>
    </citation>
    <scope>NUCLEOTIDE SEQUENCE [LARGE SCALE GENOMIC DNA]</scope>
    <source>
        <strain evidence="6 7">DSM 100436</strain>
    </source>
</reference>
<dbReference type="Gene3D" id="1.10.10.60">
    <property type="entry name" value="Homeodomain-like"/>
    <property type="match status" value="2"/>
</dbReference>
<proteinExistence type="predicted"/>
<dbReference type="GO" id="GO:0003700">
    <property type="term" value="F:DNA-binding transcription factor activity"/>
    <property type="evidence" value="ECO:0007669"/>
    <property type="project" value="InterPro"/>
</dbReference>
<dbReference type="InterPro" id="IPR011051">
    <property type="entry name" value="RmlC_Cupin_sf"/>
</dbReference>
<keyword evidence="4" id="KW-0804">Transcription</keyword>
<dbReference type="PANTHER" id="PTHR11019">
    <property type="entry name" value="HTH-TYPE TRANSCRIPTIONAL REGULATOR NIMR"/>
    <property type="match status" value="1"/>
</dbReference>
<dbReference type="EMBL" id="PYMA01000013">
    <property type="protein sequence ID" value="PSW18106.1"/>
    <property type="molecule type" value="Genomic_DNA"/>
</dbReference>
<keyword evidence="3" id="KW-0238">DNA-binding</keyword>
<dbReference type="SUPFAM" id="SSF51182">
    <property type="entry name" value="RmlC-like cupins"/>
    <property type="match status" value="1"/>
</dbReference>
<dbReference type="PROSITE" id="PS01124">
    <property type="entry name" value="HTH_ARAC_FAMILY_2"/>
    <property type="match status" value="1"/>
</dbReference>
<dbReference type="InterPro" id="IPR009057">
    <property type="entry name" value="Homeodomain-like_sf"/>
</dbReference>